<feature type="compositionally biased region" description="Basic residues" evidence="1">
    <location>
        <begin position="643"/>
        <end position="665"/>
    </location>
</feature>
<feature type="compositionally biased region" description="Low complexity" evidence="1">
    <location>
        <begin position="628"/>
        <end position="642"/>
    </location>
</feature>
<feature type="transmembrane region" description="Helical" evidence="2">
    <location>
        <begin position="326"/>
        <end position="345"/>
    </location>
</feature>
<feature type="transmembrane region" description="Helical" evidence="2">
    <location>
        <begin position="143"/>
        <end position="162"/>
    </location>
</feature>
<feature type="transmembrane region" description="Helical" evidence="2">
    <location>
        <begin position="182"/>
        <end position="201"/>
    </location>
</feature>
<keyword evidence="2" id="KW-0812">Transmembrane</keyword>
<dbReference type="EMBL" id="JAHDYR010000053">
    <property type="protein sequence ID" value="KAG9391525.1"/>
    <property type="molecule type" value="Genomic_DNA"/>
</dbReference>
<feature type="region of interest" description="Disordered" evidence="1">
    <location>
        <begin position="600"/>
        <end position="712"/>
    </location>
</feature>
<evidence type="ECO:0000256" key="1">
    <source>
        <dbReference type="SAM" id="MobiDB-lite"/>
    </source>
</evidence>
<comment type="caution">
    <text evidence="3">The sequence shown here is derived from an EMBL/GenBank/DDBJ whole genome shotgun (WGS) entry which is preliminary data.</text>
</comment>
<dbReference type="Proteomes" id="UP000717585">
    <property type="component" value="Unassembled WGS sequence"/>
</dbReference>
<keyword evidence="2" id="KW-1133">Transmembrane helix</keyword>
<reference evidence="3" key="1">
    <citation type="submission" date="2021-05" db="EMBL/GenBank/DDBJ databases">
        <title>A free-living protist that lacks canonical eukaryotic 1 DNA replication and segregation systems.</title>
        <authorList>
            <person name="Salas-Leiva D.E."/>
            <person name="Tromer E.C."/>
            <person name="Curtis B.A."/>
            <person name="Jerlstrom-Hultqvist J."/>
            <person name="Kolisko M."/>
            <person name="Yi Z."/>
            <person name="Salas-Leiva J.S."/>
            <person name="Gallot-Lavallee L."/>
            <person name="Kops G.J.P.L."/>
            <person name="Archibald J.M."/>
            <person name="Simpson A.G.B."/>
            <person name="Roger A.J."/>
        </authorList>
    </citation>
    <scope>NUCLEOTIDE SEQUENCE</scope>
    <source>
        <strain evidence="3">BICM</strain>
    </source>
</reference>
<gene>
    <name evidence="3" type="ORF">J8273_6289</name>
</gene>
<feature type="compositionally biased region" description="Acidic residues" evidence="1">
    <location>
        <begin position="506"/>
        <end position="518"/>
    </location>
</feature>
<feature type="transmembrane region" description="Helical" evidence="2">
    <location>
        <begin position="80"/>
        <end position="106"/>
    </location>
</feature>
<feature type="transmembrane region" description="Helical" evidence="2">
    <location>
        <begin position="52"/>
        <end position="74"/>
    </location>
</feature>
<dbReference type="AlphaFoldDB" id="A0A8J6E878"/>
<protein>
    <submittedName>
        <fullName evidence="3">Uncharacterized protein</fullName>
    </submittedName>
</protein>
<accession>A0A8J6E878</accession>
<feature type="compositionally biased region" description="Polar residues" evidence="1">
    <location>
        <begin position="600"/>
        <end position="615"/>
    </location>
</feature>
<feature type="compositionally biased region" description="Low complexity" evidence="1">
    <location>
        <begin position="677"/>
        <end position="687"/>
    </location>
</feature>
<evidence type="ECO:0000313" key="4">
    <source>
        <dbReference type="Proteomes" id="UP000717585"/>
    </source>
</evidence>
<keyword evidence="4" id="KW-1185">Reference proteome</keyword>
<name>A0A8J6E878_9EUKA</name>
<organism evidence="3 4">
    <name type="scientific">Carpediemonas membranifera</name>
    <dbReference type="NCBI Taxonomy" id="201153"/>
    <lineage>
        <taxon>Eukaryota</taxon>
        <taxon>Metamonada</taxon>
        <taxon>Carpediemonas-like organisms</taxon>
        <taxon>Carpediemonas</taxon>
    </lineage>
</organism>
<evidence type="ECO:0000256" key="2">
    <source>
        <dbReference type="SAM" id="Phobius"/>
    </source>
</evidence>
<feature type="region of interest" description="Disordered" evidence="1">
    <location>
        <begin position="760"/>
        <end position="798"/>
    </location>
</feature>
<proteinExistence type="predicted"/>
<feature type="transmembrane region" description="Helical" evidence="2">
    <location>
        <begin position="266"/>
        <end position="286"/>
    </location>
</feature>
<feature type="transmembrane region" description="Helical" evidence="2">
    <location>
        <begin position="20"/>
        <end position="40"/>
    </location>
</feature>
<feature type="compositionally biased region" description="Pro residues" evidence="1">
    <location>
        <begin position="688"/>
        <end position="706"/>
    </location>
</feature>
<sequence length="798" mass="85500">MHSLLRPPSIGQLAGSLQATAGIGAFPFVQPAMLFALGFVASQTTELPFDEFLVRMTAPLLLLAVPVLAIHMLTAKYFKALFLASTVMQLVLSTLFALQIVSLVWVAFLATARNMGRLVLLMTAQTAIDTVLSTILLRRPLTFYQGLSAVFSVIPYVIALAMTANWGFSDIQLMSIDGPGDLFPDLCVLVAITAGSLRAVLTKLMTLVIGLRSPGRGLAASGRLAFNILSPSYTGMSNAIANRVDDMIDSPLTDGTSLHPTIPTAIPPWTIDISVLALASILTVRFNDRILGDISENALVLGVLGCLCLAIQPIASLIVFRDTSHGHLAIWLATLAPCILIAALVDQSVIRPEHAIGLGVILLRLLGLQTAVSQQSDDREASVTSMLEVPLGRADLTPQSAAKTAMALHSVEVTRYNYKVDSEFLRAVYGIPGRYRPMPYQIRAKCLTERILRRKISAISGVPHIWEQDKLKKYIREIGTEADPVCQVPKKAKVHTSQPGAGDSASDTESDFSDEPGDEPQTRAGRPAVPPPLPPFTRGRGRGRGGQGEGRRGSGRSDSSEKVVRLRATESLELKPSFKPSTRFEDDDSTVRVTMGNTVITQGTSASGDNDQIAQLLQELEGGSTAPSKRSSGRSEAGASSSSHRKRSGKSGKSRSGKHSSHGRKSRDDSSSRRSRSSGGPMQIPMPIWAPMPMPMPWGMQPPAPLPEEKPKRKKDIRVPLPFDLDAAVVKSPVLESDMASGQAQELLKPYHRVDSSAAAVGSPAVQTSKVVPTVEVVGPDGDVSESDDDDGPDVMCL</sequence>
<feature type="compositionally biased region" description="Basic and acidic residues" evidence="1">
    <location>
        <begin position="558"/>
        <end position="568"/>
    </location>
</feature>
<evidence type="ECO:0000313" key="3">
    <source>
        <dbReference type="EMBL" id="KAG9391525.1"/>
    </source>
</evidence>
<feature type="region of interest" description="Disordered" evidence="1">
    <location>
        <begin position="488"/>
        <end position="568"/>
    </location>
</feature>
<feature type="compositionally biased region" description="Acidic residues" evidence="1">
    <location>
        <begin position="783"/>
        <end position="798"/>
    </location>
</feature>
<keyword evidence="2" id="KW-0472">Membrane</keyword>
<feature type="transmembrane region" description="Helical" evidence="2">
    <location>
        <begin position="298"/>
        <end position="320"/>
    </location>
</feature>